<evidence type="ECO:0000313" key="3">
    <source>
        <dbReference type="Proteomes" id="UP000186309"/>
    </source>
</evidence>
<dbReference type="AlphaFoldDB" id="A0A1U7CXP6"/>
<keyword evidence="3" id="KW-1185">Reference proteome</keyword>
<dbReference type="PROSITE" id="PS51502">
    <property type="entry name" value="S_R_A_B_BARREL"/>
    <property type="match status" value="1"/>
</dbReference>
<dbReference type="InterPro" id="IPR013097">
    <property type="entry name" value="Dabb"/>
</dbReference>
<evidence type="ECO:0000259" key="1">
    <source>
        <dbReference type="PROSITE" id="PS51502"/>
    </source>
</evidence>
<proteinExistence type="predicted"/>
<dbReference type="Pfam" id="PF07876">
    <property type="entry name" value="Dabb"/>
    <property type="match status" value="1"/>
</dbReference>
<dbReference type="EMBL" id="CP019082">
    <property type="protein sequence ID" value="APW63676.1"/>
    <property type="molecule type" value="Genomic_DNA"/>
</dbReference>
<evidence type="ECO:0000313" key="2">
    <source>
        <dbReference type="EMBL" id="APW63676.1"/>
    </source>
</evidence>
<gene>
    <name evidence="2" type="ORF">BSF38_05250</name>
</gene>
<dbReference type="RefSeq" id="WP_076349993.1">
    <property type="nucleotide sequence ID" value="NZ_CP019082.1"/>
</dbReference>
<feature type="domain" description="Stress-response A/B barrel" evidence="1">
    <location>
        <begin position="2"/>
        <end position="98"/>
    </location>
</feature>
<organism evidence="2 3">
    <name type="scientific">Paludisphaera borealis</name>
    <dbReference type="NCBI Taxonomy" id="1387353"/>
    <lineage>
        <taxon>Bacteria</taxon>
        <taxon>Pseudomonadati</taxon>
        <taxon>Planctomycetota</taxon>
        <taxon>Planctomycetia</taxon>
        <taxon>Isosphaerales</taxon>
        <taxon>Isosphaeraceae</taxon>
        <taxon>Paludisphaera</taxon>
    </lineage>
</organism>
<dbReference type="Proteomes" id="UP000186309">
    <property type="component" value="Chromosome"/>
</dbReference>
<dbReference type="SUPFAM" id="SSF54909">
    <property type="entry name" value="Dimeric alpha+beta barrel"/>
    <property type="match status" value="1"/>
</dbReference>
<dbReference type="KEGG" id="pbor:BSF38_05250"/>
<dbReference type="SMART" id="SM00886">
    <property type="entry name" value="Dabb"/>
    <property type="match status" value="1"/>
</dbReference>
<dbReference type="OrthoDB" id="8114960at2"/>
<protein>
    <recommendedName>
        <fullName evidence="1">Stress-response A/B barrel domain-containing protein</fullName>
    </recommendedName>
</protein>
<dbReference type="STRING" id="1387353.BSF38_05250"/>
<name>A0A1U7CXP6_9BACT</name>
<dbReference type="InterPro" id="IPR011008">
    <property type="entry name" value="Dimeric_a/b-barrel"/>
</dbReference>
<accession>A0A1U7CXP6</accession>
<sequence length="103" mass="11458">MLAHSVFFSLHDNSPAAIDKLVASCKKYLADHPGVVFFCAGTLNKELDRAVNDRAFDVALHVVFDGKPAHDLYQTAPTHLTFIAENKDNWKQVRIFDADVESA</sequence>
<reference evidence="3" key="1">
    <citation type="submission" date="2016-12" db="EMBL/GenBank/DDBJ databases">
        <title>Comparative genomics of four Isosphaeraceae planctomycetes: a common pool of plasmids and glycoside hydrolase genes.</title>
        <authorList>
            <person name="Ivanova A."/>
        </authorList>
    </citation>
    <scope>NUCLEOTIDE SEQUENCE [LARGE SCALE GENOMIC DNA]</scope>
    <source>
        <strain evidence="3">PX4</strain>
    </source>
</reference>
<dbReference type="Gene3D" id="3.30.70.100">
    <property type="match status" value="1"/>
</dbReference>